<proteinExistence type="predicted"/>
<dbReference type="RefSeq" id="WP_315727149.1">
    <property type="nucleotide sequence ID" value="NZ_JAVUPU010000007.1"/>
</dbReference>
<comment type="caution">
    <text evidence="1">The sequence shown here is derived from an EMBL/GenBank/DDBJ whole genome shotgun (WGS) entry which is preliminary data.</text>
</comment>
<accession>A0ABU3Q9G3</accession>
<sequence>MISETRRRLIEQIDQARDWRSDEQRIAEAVARHLANIDLCEGLAAARQGEVPASAPACACEDSQADLYRLVEDHCLVDPRKLGKALAHALP</sequence>
<gene>
    <name evidence="1" type="ORF">RQX22_13895</name>
</gene>
<organism evidence="1 2">
    <name type="scientific">Sphingosinicella rhizophila</name>
    <dbReference type="NCBI Taxonomy" id="3050082"/>
    <lineage>
        <taxon>Bacteria</taxon>
        <taxon>Pseudomonadati</taxon>
        <taxon>Pseudomonadota</taxon>
        <taxon>Alphaproteobacteria</taxon>
        <taxon>Sphingomonadales</taxon>
        <taxon>Sphingosinicellaceae</taxon>
        <taxon>Sphingosinicella</taxon>
    </lineage>
</organism>
<name>A0ABU3Q9G3_9SPHN</name>
<evidence type="ECO:0000313" key="2">
    <source>
        <dbReference type="Proteomes" id="UP001259572"/>
    </source>
</evidence>
<evidence type="ECO:0000313" key="1">
    <source>
        <dbReference type="EMBL" id="MDT9600048.1"/>
    </source>
</evidence>
<protein>
    <submittedName>
        <fullName evidence="1">Uncharacterized protein</fullName>
    </submittedName>
</protein>
<dbReference type="EMBL" id="JAVUPU010000007">
    <property type="protein sequence ID" value="MDT9600048.1"/>
    <property type="molecule type" value="Genomic_DNA"/>
</dbReference>
<keyword evidence="2" id="KW-1185">Reference proteome</keyword>
<reference evidence="1 2" key="1">
    <citation type="submission" date="2023-05" db="EMBL/GenBank/DDBJ databases">
        <authorList>
            <person name="Guo Y."/>
        </authorList>
    </citation>
    <scope>NUCLEOTIDE SEQUENCE [LARGE SCALE GENOMIC DNA]</scope>
    <source>
        <strain evidence="1 2">GR2756</strain>
    </source>
</reference>
<dbReference type="Proteomes" id="UP001259572">
    <property type="component" value="Unassembled WGS sequence"/>
</dbReference>